<proteinExistence type="predicted"/>
<evidence type="ECO:0000256" key="4">
    <source>
        <dbReference type="ARBA" id="ARBA00011233"/>
    </source>
</evidence>
<dbReference type="STRING" id="1122216.GCA_000423385_01174"/>
<evidence type="ECO:0000256" key="8">
    <source>
        <dbReference type="ARBA" id="ARBA00022679"/>
    </source>
</evidence>
<dbReference type="PANTHER" id="PTHR21098">
    <property type="entry name" value="RIBOFLAVIN SYNTHASE ALPHA CHAIN"/>
    <property type="match status" value="1"/>
</dbReference>
<protein>
    <recommendedName>
        <fullName evidence="6 10">Riboflavin synthase</fullName>
        <ecNumber evidence="5 10">2.5.1.9</ecNumber>
    </recommendedName>
</protein>
<dbReference type="InterPro" id="IPR017938">
    <property type="entry name" value="Riboflavin_synthase-like_b-brl"/>
</dbReference>
<accession>A0A378NQ26</accession>
<dbReference type="FunFam" id="2.40.30.20:FF:000003">
    <property type="entry name" value="Riboflavin synthase, alpha subunit"/>
    <property type="match status" value="1"/>
</dbReference>
<evidence type="ECO:0000256" key="11">
    <source>
        <dbReference type="PROSITE-ProRule" id="PRU00524"/>
    </source>
</evidence>
<evidence type="ECO:0000313" key="13">
    <source>
        <dbReference type="EMBL" id="STY70504.1"/>
    </source>
</evidence>
<dbReference type="Gene3D" id="2.40.30.20">
    <property type="match status" value="2"/>
</dbReference>
<dbReference type="GO" id="GO:0004746">
    <property type="term" value="F:riboflavin synthase activity"/>
    <property type="evidence" value="ECO:0007669"/>
    <property type="project" value="UniProtKB-UniRule"/>
</dbReference>
<evidence type="ECO:0000256" key="2">
    <source>
        <dbReference type="ARBA" id="ARBA00002803"/>
    </source>
</evidence>
<evidence type="ECO:0000256" key="10">
    <source>
        <dbReference type="NCBIfam" id="TIGR00187"/>
    </source>
</evidence>
<comment type="catalytic activity">
    <reaction evidence="1">
        <text>2 6,7-dimethyl-8-(1-D-ribityl)lumazine + H(+) = 5-amino-6-(D-ribitylamino)uracil + riboflavin</text>
        <dbReference type="Rhea" id="RHEA:20772"/>
        <dbReference type="ChEBI" id="CHEBI:15378"/>
        <dbReference type="ChEBI" id="CHEBI:15934"/>
        <dbReference type="ChEBI" id="CHEBI:57986"/>
        <dbReference type="ChEBI" id="CHEBI:58201"/>
        <dbReference type="EC" id="2.5.1.9"/>
    </reaction>
</comment>
<name>A0A378NQ26_9FIRM</name>
<feature type="domain" description="Lumazine-binding" evidence="12">
    <location>
        <begin position="97"/>
        <end position="193"/>
    </location>
</feature>
<evidence type="ECO:0000256" key="1">
    <source>
        <dbReference type="ARBA" id="ARBA00000968"/>
    </source>
</evidence>
<dbReference type="EC" id="2.5.1.9" evidence="5 10"/>
<dbReference type="GO" id="GO:0009231">
    <property type="term" value="P:riboflavin biosynthetic process"/>
    <property type="evidence" value="ECO:0007669"/>
    <property type="project" value="UniProtKB-KW"/>
</dbReference>
<reference evidence="13 14" key="1">
    <citation type="submission" date="2018-06" db="EMBL/GenBank/DDBJ databases">
        <authorList>
            <consortium name="Pathogen Informatics"/>
            <person name="Doyle S."/>
        </authorList>
    </citation>
    <scope>NUCLEOTIDE SEQUENCE [LARGE SCALE GENOMIC DNA]</scope>
    <source>
        <strain evidence="13 14">NCTC10571</strain>
    </source>
</reference>
<dbReference type="NCBIfam" id="TIGR00187">
    <property type="entry name" value="ribE"/>
    <property type="match status" value="1"/>
</dbReference>
<dbReference type="EMBL" id="UGPP01000001">
    <property type="protein sequence ID" value="STY70504.1"/>
    <property type="molecule type" value="Genomic_DNA"/>
</dbReference>
<evidence type="ECO:0000259" key="12">
    <source>
        <dbReference type="PROSITE" id="PS51177"/>
    </source>
</evidence>
<evidence type="ECO:0000256" key="5">
    <source>
        <dbReference type="ARBA" id="ARBA00012827"/>
    </source>
</evidence>
<dbReference type="SUPFAM" id="SSF63380">
    <property type="entry name" value="Riboflavin synthase domain-like"/>
    <property type="match status" value="2"/>
</dbReference>
<comment type="subunit">
    <text evidence="4">Homotrimer.</text>
</comment>
<dbReference type="PIRSF" id="PIRSF000498">
    <property type="entry name" value="Riboflavin_syn_A"/>
    <property type="match status" value="1"/>
</dbReference>
<evidence type="ECO:0000256" key="6">
    <source>
        <dbReference type="ARBA" id="ARBA00013950"/>
    </source>
</evidence>
<dbReference type="CDD" id="cd00402">
    <property type="entry name" value="Riboflavin_synthase_like"/>
    <property type="match status" value="1"/>
</dbReference>
<feature type="repeat" description="Lumazine-binding" evidence="11">
    <location>
        <begin position="97"/>
        <end position="193"/>
    </location>
</feature>
<feature type="repeat" description="Lumazine-binding" evidence="11">
    <location>
        <begin position="1"/>
        <end position="96"/>
    </location>
</feature>
<dbReference type="PROSITE" id="PS51177">
    <property type="entry name" value="LUMAZINE_BIND"/>
    <property type="match status" value="2"/>
</dbReference>
<dbReference type="InterPro" id="IPR001783">
    <property type="entry name" value="Lumazine-bd"/>
</dbReference>
<dbReference type="InterPro" id="IPR023366">
    <property type="entry name" value="ATP_synth_asu-like_sf"/>
</dbReference>
<evidence type="ECO:0000313" key="14">
    <source>
        <dbReference type="Proteomes" id="UP000255234"/>
    </source>
</evidence>
<evidence type="ECO:0000256" key="7">
    <source>
        <dbReference type="ARBA" id="ARBA00022619"/>
    </source>
</evidence>
<keyword evidence="8 13" id="KW-0808">Transferase</keyword>
<gene>
    <name evidence="13" type="primary">ribE</name>
    <name evidence="13" type="ORF">NCTC10571_00643</name>
</gene>
<sequence length="215" mass="23222">MFTGIVEEIGVVKAIAKGTHSIKLSIKAKKVLENTQLGDSIAVNGVCLTVTFLASDYFIADVMPESMRKTNMGLLKIGDKVNLERALTLSSRLGGHIVSGHIDGTAEIIEMKKDDNATRVTLTANDRILKYIISEGSVALDGVSLTVAHLGEDNFTVSLIPHTSEVTTLLSKSVGSIINVENDVVGKYVERLLSFKQDKPKSSSLSLDFLRENGF</sequence>
<organism evidence="13 14">
    <name type="scientific">Megamonas hypermegale</name>
    <dbReference type="NCBI Taxonomy" id="158847"/>
    <lineage>
        <taxon>Bacteria</taxon>
        <taxon>Bacillati</taxon>
        <taxon>Bacillota</taxon>
        <taxon>Negativicutes</taxon>
        <taxon>Selenomonadales</taxon>
        <taxon>Selenomonadaceae</taxon>
        <taxon>Megamonas</taxon>
    </lineage>
</organism>
<comment type="function">
    <text evidence="2">Catalyzes the dismutation of two molecules of 6,7-dimethyl-8-ribityllumazine, resulting in the formation of riboflavin and 5-amino-6-(D-ribitylamino)uracil.</text>
</comment>
<evidence type="ECO:0000256" key="9">
    <source>
        <dbReference type="ARBA" id="ARBA00022737"/>
    </source>
</evidence>
<dbReference type="Pfam" id="PF00677">
    <property type="entry name" value="Lum_binding"/>
    <property type="match status" value="2"/>
</dbReference>
<keyword evidence="9" id="KW-0677">Repeat</keyword>
<dbReference type="InterPro" id="IPR026017">
    <property type="entry name" value="Lumazine-bd_dom"/>
</dbReference>
<evidence type="ECO:0000256" key="3">
    <source>
        <dbReference type="ARBA" id="ARBA00004887"/>
    </source>
</evidence>
<dbReference type="FunFam" id="2.40.30.20:FF:000004">
    <property type="entry name" value="Riboflavin synthase, alpha subunit"/>
    <property type="match status" value="1"/>
</dbReference>
<dbReference type="NCBIfam" id="NF006767">
    <property type="entry name" value="PRK09289.1"/>
    <property type="match status" value="1"/>
</dbReference>
<dbReference type="PANTHER" id="PTHR21098:SF12">
    <property type="entry name" value="RIBOFLAVIN SYNTHASE"/>
    <property type="match status" value="1"/>
</dbReference>
<comment type="pathway">
    <text evidence="3">Cofactor biosynthesis; riboflavin biosynthesis; riboflavin from 2-hydroxy-3-oxobutyl phosphate and 5-amino-6-(D-ribitylamino)uracil: step 2/2.</text>
</comment>
<keyword evidence="7" id="KW-0686">Riboflavin biosynthesis</keyword>
<dbReference type="RefSeq" id="WP_115151107.1">
    <property type="nucleotide sequence ID" value="NZ_UGPP01000001.1"/>
</dbReference>
<feature type="domain" description="Lumazine-binding" evidence="12">
    <location>
        <begin position="1"/>
        <end position="96"/>
    </location>
</feature>
<dbReference type="Proteomes" id="UP000255234">
    <property type="component" value="Unassembled WGS sequence"/>
</dbReference>
<dbReference type="NCBIfam" id="NF009566">
    <property type="entry name" value="PRK13020.1"/>
    <property type="match status" value="1"/>
</dbReference>
<dbReference type="AlphaFoldDB" id="A0A378NQ26"/>